<keyword evidence="2" id="KW-0539">Nucleus</keyword>
<dbReference type="EMBL" id="JBBCAQ010000014">
    <property type="protein sequence ID" value="KAK7598132.1"/>
    <property type="molecule type" value="Genomic_DNA"/>
</dbReference>
<dbReference type="InterPro" id="IPR051095">
    <property type="entry name" value="Dros_DevTransReg"/>
</dbReference>
<feature type="compositionally biased region" description="Polar residues" evidence="3">
    <location>
        <begin position="218"/>
        <end position="228"/>
    </location>
</feature>
<evidence type="ECO:0000256" key="1">
    <source>
        <dbReference type="ARBA" id="ARBA00004123"/>
    </source>
</evidence>
<dbReference type="CDD" id="cd18315">
    <property type="entry name" value="BTB_POZ_BAB-like"/>
    <property type="match status" value="1"/>
</dbReference>
<evidence type="ECO:0000256" key="2">
    <source>
        <dbReference type="ARBA" id="ARBA00023242"/>
    </source>
</evidence>
<dbReference type="GO" id="GO:0005634">
    <property type="term" value="C:nucleus"/>
    <property type="evidence" value="ECO:0007669"/>
    <property type="project" value="UniProtKB-SubCell"/>
</dbReference>
<organism evidence="5 6">
    <name type="scientific">Parthenolecanium corni</name>
    <dbReference type="NCBI Taxonomy" id="536013"/>
    <lineage>
        <taxon>Eukaryota</taxon>
        <taxon>Metazoa</taxon>
        <taxon>Ecdysozoa</taxon>
        <taxon>Arthropoda</taxon>
        <taxon>Hexapoda</taxon>
        <taxon>Insecta</taxon>
        <taxon>Pterygota</taxon>
        <taxon>Neoptera</taxon>
        <taxon>Paraneoptera</taxon>
        <taxon>Hemiptera</taxon>
        <taxon>Sternorrhyncha</taxon>
        <taxon>Coccoidea</taxon>
        <taxon>Coccidae</taxon>
        <taxon>Parthenolecanium</taxon>
    </lineage>
</organism>
<dbReference type="SMART" id="SM00225">
    <property type="entry name" value="BTB"/>
    <property type="match status" value="1"/>
</dbReference>
<reference evidence="5 6" key="1">
    <citation type="submission" date="2024-03" db="EMBL/GenBank/DDBJ databases">
        <title>Adaptation during the transition from Ophiocordyceps entomopathogen to insect associate is accompanied by gene loss and intensified selection.</title>
        <authorList>
            <person name="Ward C.M."/>
            <person name="Onetto C.A."/>
            <person name="Borneman A.R."/>
        </authorList>
    </citation>
    <scope>NUCLEOTIDE SEQUENCE [LARGE SCALE GENOMIC DNA]</scope>
    <source>
        <strain evidence="5">AWRI1</strain>
        <tissue evidence="5">Single Adult Female</tissue>
    </source>
</reference>
<evidence type="ECO:0000313" key="5">
    <source>
        <dbReference type="EMBL" id="KAK7598132.1"/>
    </source>
</evidence>
<feature type="compositionally biased region" description="Polar residues" evidence="3">
    <location>
        <begin position="304"/>
        <end position="326"/>
    </location>
</feature>
<gene>
    <name evidence="5" type="ORF">V9T40_006367</name>
</gene>
<evidence type="ECO:0000313" key="6">
    <source>
        <dbReference type="Proteomes" id="UP001367676"/>
    </source>
</evidence>
<dbReference type="PANTHER" id="PTHR23110:SF102">
    <property type="entry name" value="PIPSQUEAK, ISOFORM O"/>
    <property type="match status" value="1"/>
</dbReference>
<accession>A0AAN9Y631</accession>
<dbReference type="Gene3D" id="3.30.710.10">
    <property type="entry name" value="Potassium Channel Kv1.1, Chain A"/>
    <property type="match status" value="1"/>
</dbReference>
<dbReference type="PANTHER" id="PTHR23110">
    <property type="entry name" value="BTB DOMAIN TRANSCRIPTION FACTOR"/>
    <property type="match status" value="1"/>
</dbReference>
<dbReference type="Pfam" id="PF00651">
    <property type="entry name" value="BTB"/>
    <property type="match status" value="1"/>
</dbReference>
<sequence>MCLQTSRVVPENRAEFVALVRRTRDLGALVRPPSNARASGGRHSDDDFRCAEERGMCSQPAAGKMETPQQYCLRWKYHHSNLQAMFSQLLERECFCDVTLACEGKTLKAHKVMLSACSTYFDSIFSQYEESNPIVILKDVKFSDIKALVQFMYKGEINVDNSELTSLLKTAEELRIKGLAEVSWRSDREMEAAESGDEESDQGPQPKKLKTEPYSPKPIQNSVNASQLSRDEYNDSHNDLDEDLDDGSDAECLPGMWDGERSRTDGANFDDSLPASIDAKSANALAHSIVNSNRVQQTQIPYSNVQPQQQSSTLVTSQNSTNAPQMVTSPPATALAAAAMSSAVAASGCPIGGSVPEDDKCSVIAASAVPANTPYANEAASAATVGQYNICVLPTPTCLLLIALIFDQQDEKSSARFPDIMKMNDYLESGGRRPQFWEEPFTKRLMEAIKNKELEMKVAAELMGVSYGTLYGRYRDAYGCLKHPYRVRDFWSEQGPAEVLAKLQRKELTLFRAAEMLNVTVTTLANYLSTLRPGGGTGSSDNEDVSDSEEMVIDEDKVSTHSSSTTHSSIHNNPDITIVKKENLTNLNGN</sequence>
<protein>
    <recommendedName>
        <fullName evidence="4">BTB domain-containing protein</fullName>
    </recommendedName>
</protein>
<feature type="region of interest" description="Disordered" evidence="3">
    <location>
        <begin position="531"/>
        <end position="576"/>
    </location>
</feature>
<comment type="subcellular location">
    <subcellularLocation>
        <location evidence="1">Nucleus</location>
    </subcellularLocation>
</comment>
<feature type="compositionally biased region" description="Acidic residues" evidence="3">
    <location>
        <begin position="541"/>
        <end position="553"/>
    </location>
</feature>
<feature type="region of interest" description="Disordered" evidence="3">
    <location>
        <begin position="304"/>
        <end position="328"/>
    </location>
</feature>
<dbReference type="GO" id="GO:0006357">
    <property type="term" value="P:regulation of transcription by RNA polymerase II"/>
    <property type="evidence" value="ECO:0007669"/>
    <property type="project" value="TreeGrafter"/>
</dbReference>
<feature type="region of interest" description="Disordered" evidence="3">
    <location>
        <begin position="187"/>
        <end position="269"/>
    </location>
</feature>
<dbReference type="AlphaFoldDB" id="A0AAN9Y631"/>
<evidence type="ECO:0000259" key="4">
    <source>
        <dbReference type="PROSITE" id="PS50097"/>
    </source>
</evidence>
<dbReference type="SUPFAM" id="SSF54695">
    <property type="entry name" value="POZ domain"/>
    <property type="match status" value="1"/>
</dbReference>
<feature type="compositionally biased region" description="Basic and acidic residues" evidence="3">
    <location>
        <begin position="229"/>
        <end position="239"/>
    </location>
</feature>
<dbReference type="InterPro" id="IPR011333">
    <property type="entry name" value="SKP1/BTB/POZ_sf"/>
</dbReference>
<dbReference type="Proteomes" id="UP001367676">
    <property type="component" value="Unassembled WGS sequence"/>
</dbReference>
<comment type="caution">
    <text evidence="5">The sequence shown here is derived from an EMBL/GenBank/DDBJ whole genome shotgun (WGS) entry which is preliminary data.</text>
</comment>
<keyword evidence="6" id="KW-1185">Reference proteome</keyword>
<feature type="compositionally biased region" description="Low complexity" evidence="3">
    <location>
        <begin position="560"/>
        <end position="569"/>
    </location>
</feature>
<feature type="domain" description="BTB" evidence="4">
    <location>
        <begin position="96"/>
        <end position="161"/>
    </location>
</feature>
<name>A0AAN9Y631_9HEMI</name>
<feature type="compositionally biased region" description="Acidic residues" evidence="3">
    <location>
        <begin position="192"/>
        <end position="201"/>
    </location>
</feature>
<evidence type="ECO:0000256" key="3">
    <source>
        <dbReference type="SAM" id="MobiDB-lite"/>
    </source>
</evidence>
<proteinExistence type="predicted"/>
<feature type="compositionally biased region" description="Acidic residues" evidence="3">
    <location>
        <begin position="240"/>
        <end position="249"/>
    </location>
</feature>
<dbReference type="InterPro" id="IPR000210">
    <property type="entry name" value="BTB/POZ_dom"/>
</dbReference>
<dbReference type="PROSITE" id="PS50097">
    <property type="entry name" value="BTB"/>
    <property type="match status" value="1"/>
</dbReference>